<dbReference type="PROSITE" id="PS50890">
    <property type="entry name" value="PUA"/>
    <property type="match status" value="1"/>
</dbReference>
<keyword evidence="1 6" id="KW-0489">Methyltransferase</keyword>
<protein>
    <submittedName>
        <fullName evidence="6">Class I SAM-dependent rRNA methyltransferase</fullName>
    </submittedName>
</protein>
<dbReference type="PANTHER" id="PTHR43042">
    <property type="entry name" value="SAM-DEPENDENT METHYLTRANSFERASE"/>
    <property type="match status" value="1"/>
</dbReference>
<dbReference type="Pfam" id="PF17785">
    <property type="entry name" value="PUA_3"/>
    <property type="match status" value="1"/>
</dbReference>
<evidence type="ECO:0000259" key="5">
    <source>
        <dbReference type="Pfam" id="PF17785"/>
    </source>
</evidence>
<comment type="caution">
    <text evidence="6">The sequence shown here is derived from an EMBL/GenBank/DDBJ whole genome shotgun (WGS) entry which is preliminary data.</text>
</comment>
<name>A0ABS6JKD4_9BACI</name>
<evidence type="ECO:0000313" key="7">
    <source>
        <dbReference type="Proteomes" id="UP000784880"/>
    </source>
</evidence>
<keyword evidence="7" id="KW-1185">Reference proteome</keyword>
<sequence length="397" mass="45384">MVSEVILKVKNNFVKKYKSGYPLIMKQALEQWSDLNTEGSIVRLMDDNNNFIGKGYYGEQNKGLGWILTNSASEEIDAPFFLKKIKKSISFRKDYYENADTTAFRVFNGEGDGIGGITIDYYDGYYVISWYSKGIYAFRNQVISALKSAVSYKGIYQKKRFSEDGKYIEEDDFIAGERGEFPLIIKENGVNFAIYLNEGAMVGVFLDQREVRKTIRDKYAKGKTVLNTFSYTGAFSVFAALGGAEKTTSVDLANRSLGKTIEQFSINGIDYEAQDIKVMDVFDYFKYAVRKGLKFDMVILDPPSFARSKKMTFSVAKDYKNLLKETISITEDEGIIVASTNYSGFHMDKFKSFINSAFKELGRKYELLEEYSLPSDFRTSEHFKEGDYLKVVFIRKK</sequence>
<proteinExistence type="predicted"/>
<feature type="domain" description="S-adenosylmethionine-dependent methyltransferase" evidence="4">
    <location>
        <begin position="173"/>
        <end position="342"/>
    </location>
</feature>
<keyword evidence="3" id="KW-0949">S-adenosyl-L-methionine</keyword>
<dbReference type="GO" id="GO:0008168">
    <property type="term" value="F:methyltransferase activity"/>
    <property type="evidence" value="ECO:0007669"/>
    <property type="project" value="UniProtKB-KW"/>
</dbReference>
<evidence type="ECO:0000256" key="3">
    <source>
        <dbReference type="ARBA" id="ARBA00022691"/>
    </source>
</evidence>
<dbReference type="Proteomes" id="UP000784880">
    <property type="component" value="Unassembled WGS sequence"/>
</dbReference>
<evidence type="ECO:0000259" key="4">
    <source>
        <dbReference type="Pfam" id="PF10672"/>
    </source>
</evidence>
<dbReference type="Pfam" id="PF10672">
    <property type="entry name" value="Methyltrans_SAM"/>
    <property type="match status" value="1"/>
</dbReference>
<dbReference type="EMBL" id="JAHQCS010000161">
    <property type="protein sequence ID" value="MBU9714003.1"/>
    <property type="molecule type" value="Genomic_DNA"/>
</dbReference>
<dbReference type="RefSeq" id="WP_217068281.1">
    <property type="nucleotide sequence ID" value="NZ_JAHQCS010000161.1"/>
</dbReference>
<feature type="domain" description="RlmI-like PUA" evidence="5">
    <location>
        <begin position="7"/>
        <end position="69"/>
    </location>
</feature>
<dbReference type="PANTHER" id="PTHR43042:SF3">
    <property type="entry name" value="RIBOSOMAL RNA LARGE SUBUNIT METHYLTRANSFERASE YWBD-RELATED"/>
    <property type="match status" value="1"/>
</dbReference>
<evidence type="ECO:0000256" key="2">
    <source>
        <dbReference type="ARBA" id="ARBA00022679"/>
    </source>
</evidence>
<dbReference type="InterPro" id="IPR019614">
    <property type="entry name" value="SAM-dep_methyl-trfase"/>
</dbReference>
<dbReference type="GO" id="GO:0032259">
    <property type="term" value="P:methylation"/>
    <property type="evidence" value="ECO:0007669"/>
    <property type="project" value="UniProtKB-KW"/>
</dbReference>
<organism evidence="6 7">
    <name type="scientific">Evansella tamaricis</name>
    <dbReference type="NCBI Taxonomy" id="2069301"/>
    <lineage>
        <taxon>Bacteria</taxon>
        <taxon>Bacillati</taxon>
        <taxon>Bacillota</taxon>
        <taxon>Bacilli</taxon>
        <taxon>Bacillales</taxon>
        <taxon>Bacillaceae</taxon>
        <taxon>Evansella</taxon>
    </lineage>
</organism>
<gene>
    <name evidence="6" type="ORF">KS419_19910</name>
</gene>
<evidence type="ECO:0000313" key="6">
    <source>
        <dbReference type="EMBL" id="MBU9714003.1"/>
    </source>
</evidence>
<reference evidence="6 7" key="1">
    <citation type="submission" date="2021-06" db="EMBL/GenBank/DDBJ databases">
        <title>Bacillus sp. RD4P76, an endophyte from a halophyte.</title>
        <authorList>
            <person name="Sun J.-Q."/>
        </authorList>
    </citation>
    <scope>NUCLEOTIDE SEQUENCE [LARGE SCALE GENOMIC DNA]</scope>
    <source>
        <strain evidence="6 7">CGMCC 1.15917</strain>
    </source>
</reference>
<keyword evidence="2" id="KW-0808">Transferase</keyword>
<evidence type="ECO:0000256" key="1">
    <source>
        <dbReference type="ARBA" id="ARBA00022603"/>
    </source>
</evidence>
<dbReference type="InterPro" id="IPR041532">
    <property type="entry name" value="RlmI-like_PUA"/>
</dbReference>
<dbReference type="CDD" id="cd11572">
    <property type="entry name" value="RlmI_M_like"/>
    <property type="match status" value="1"/>
</dbReference>
<accession>A0ABS6JKD4</accession>